<comment type="caution">
    <text evidence="2">The sequence shown here is derived from an EMBL/GenBank/DDBJ whole genome shotgun (WGS) entry which is preliminary data.</text>
</comment>
<protein>
    <submittedName>
        <fullName evidence="2">Uncharacterized protein</fullName>
    </submittedName>
</protein>
<dbReference type="RefSeq" id="WP_119760743.1">
    <property type="nucleotide sequence ID" value="NZ_QYUM01000002.1"/>
</dbReference>
<dbReference type="EMBL" id="QYUM01000002">
    <property type="protein sequence ID" value="RJF94073.1"/>
    <property type="molecule type" value="Genomic_DNA"/>
</dbReference>
<feature type="transmembrane region" description="Helical" evidence="1">
    <location>
        <begin position="26"/>
        <end position="43"/>
    </location>
</feature>
<dbReference type="OrthoDB" id="8455601at2"/>
<proteinExistence type="predicted"/>
<organism evidence="2 3">
    <name type="scientific">Sphingomonas cavernae</name>
    <dbReference type="NCBI Taxonomy" id="2320861"/>
    <lineage>
        <taxon>Bacteria</taxon>
        <taxon>Pseudomonadati</taxon>
        <taxon>Pseudomonadota</taxon>
        <taxon>Alphaproteobacteria</taxon>
        <taxon>Sphingomonadales</taxon>
        <taxon>Sphingomonadaceae</taxon>
        <taxon>Sphingomonas</taxon>
    </lineage>
</organism>
<evidence type="ECO:0000256" key="1">
    <source>
        <dbReference type="SAM" id="Phobius"/>
    </source>
</evidence>
<keyword evidence="1" id="KW-0812">Transmembrane</keyword>
<sequence>MFCCIAGVAALGSGAASRLTRRWRGALIGVAALALTGFAAHHFDHYAARATANNRDIMAEIRAMPICSGAPLA</sequence>
<evidence type="ECO:0000313" key="3">
    <source>
        <dbReference type="Proteomes" id="UP000286100"/>
    </source>
</evidence>
<dbReference type="Proteomes" id="UP000286100">
    <property type="component" value="Unassembled WGS sequence"/>
</dbReference>
<keyword evidence="1" id="KW-1133">Transmembrane helix</keyword>
<accession>A0A418WS38</accession>
<dbReference type="AlphaFoldDB" id="A0A418WS38"/>
<evidence type="ECO:0000313" key="2">
    <source>
        <dbReference type="EMBL" id="RJF94073.1"/>
    </source>
</evidence>
<reference evidence="2 3" key="1">
    <citation type="submission" date="2018-09" db="EMBL/GenBank/DDBJ databases">
        <authorList>
            <person name="Zhu H."/>
        </authorList>
    </citation>
    <scope>NUCLEOTIDE SEQUENCE [LARGE SCALE GENOMIC DNA]</scope>
    <source>
        <strain evidence="2 3">K2R01-6</strain>
    </source>
</reference>
<keyword evidence="3" id="KW-1185">Reference proteome</keyword>
<name>A0A418WS38_9SPHN</name>
<gene>
    <name evidence="2" type="ORF">D3876_07380</name>
</gene>
<keyword evidence="1" id="KW-0472">Membrane</keyword>